<dbReference type="CDD" id="cd02440">
    <property type="entry name" value="AdoMet_MTases"/>
    <property type="match status" value="1"/>
</dbReference>
<dbReference type="STRING" id="644282.Deba_0705"/>
<gene>
    <name evidence="3" type="ordered locus">Deba_0705</name>
</gene>
<keyword evidence="3" id="KW-0489">Methyltransferase</keyword>
<name>E1QEU1_DESB2</name>
<dbReference type="Proteomes" id="UP000009047">
    <property type="component" value="Chromosome"/>
</dbReference>
<dbReference type="eggNOG" id="COG2226">
    <property type="taxonomic scope" value="Bacteria"/>
</dbReference>
<dbReference type="Pfam" id="PF08241">
    <property type="entry name" value="Methyltransf_11"/>
    <property type="match status" value="1"/>
</dbReference>
<dbReference type="HOGENOM" id="CLU_037990_14_0_7"/>
<dbReference type="GO" id="GO:0008757">
    <property type="term" value="F:S-adenosylmethionine-dependent methyltransferase activity"/>
    <property type="evidence" value="ECO:0007669"/>
    <property type="project" value="InterPro"/>
</dbReference>
<dbReference type="InterPro" id="IPR013216">
    <property type="entry name" value="Methyltransf_11"/>
</dbReference>
<accession>E1QEU1</accession>
<dbReference type="EMBL" id="CP002085">
    <property type="protein sequence ID" value="ADK84077.1"/>
    <property type="molecule type" value="Genomic_DNA"/>
</dbReference>
<evidence type="ECO:0000259" key="2">
    <source>
        <dbReference type="Pfam" id="PF08241"/>
    </source>
</evidence>
<feature type="domain" description="Methyltransferase type 11" evidence="2">
    <location>
        <begin position="64"/>
        <end position="148"/>
    </location>
</feature>
<dbReference type="SUPFAM" id="SSF53335">
    <property type="entry name" value="S-adenosyl-L-methionine-dependent methyltransferases"/>
    <property type="match status" value="1"/>
</dbReference>
<dbReference type="Gene3D" id="3.40.50.150">
    <property type="entry name" value="Vaccinia Virus protein VP39"/>
    <property type="match status" value="1"/>
</dbReference>
<protein>
    <submittedName>
        <fullName evidence="3">Methyltransferase type 11</fullName>
    </submittedName>
</protein>
<dbReference type="OrthoDB" id="9782767at2"/>
<dbReference type="InterPro" id="IPR029063">
    <property type="entry name" value="SAM-dependent_MTases_sf"/>
</dbReference>
<reference evidence="3 4" key="1">
    <citation type="journal article" date="2010" name="Stand. Genomic Sci.">
        <title>Complete genome sequence of Desulfarculus baarsii type strain (2st14).</title>
        <authorList>
            <person name="Sun H."/>
            <person name="Spring S."/>
            <person name="Lapidus A."/>
            <person name="Davenport K."/>
            <person name="Del Rio T.G."/>
            <person name="Tice H."/>
            <person name="Nolan M."/>
            <person name="Copeland A."/>
            <person name="Cheng J.F."/>
            <person name="Lucas S."/>
            <person name="Tapia R."/>
            <person name="Goodwin L."/>
            <person name="Pitluck S."/>
            <person name="Ivanova N."/>
            <person name="Pagani I."/>
            <person name="Mavromatis K."/>
            <person name="Ovchinnikova G."/>
            <person name="Pati A."/>
            <person name="Chen A."/>
            <person name="Palaniappan K."/>
            <person name="Hauser L."/>
            <person name="Chang Y.J."/>
            <person name="Jeffries C.D."/>
            <person name="Detter J.C."/>
            <person name="Han C."/>
            <person name="Rohde M."/>
            <person name="Brambilla E."/>
            <person name="Goker M."/>
            <person name="Woyke T."/>
            <person name="Bristow J."/>
            <person name="Eisen J.A."/>
            <person name="Markowitz V."/>
            <person name="Hugenholtz P."/>
            <person name="Kyrpides N.C."/>
            <person name="Klenk H.P."/>
            <person name="Land M."/>
        </authorList>
    </citation>
    <scope>NUCLEOTIDE SEQUENCE [LARGE SCALE GENOMIC DNA]</scope>
    <source>
        <strain evidence="4">ATCC 33931 / DSM 2075 / LMG 7858 / VKM B-1802 / 2st14</strain>
    </source>
</reference>
<sequence length="264" mass="28512">MAVASGLPKGADGYILSDMDKIFEAQETAQYEAWLETPAGAQYLRASCALLDQILDFTPGWRVLDVGCGLGAHLEHLHERGMFCQGLEAGPVAAKLASQRLGGRARIVKGDAHDLPFDDNEFDAVVLVNTLELTERRAQVLAEAARVAASRVCVISANPFDPSAQIARWLGRKHPVLTGRPIGLLGLRRLVREVLGPVPTTWSSAVTWPWPRVGRHPLGELVGLCAAVTPRLRAMPLPITTAPPVAGREALRAHGRVSSIHRVK</sequence>
<dbReference type="InterPro" id="IPR050447">
    <property type="entry name" value="Erg6_SMT_methyltransf"/>
</dbReference>
<evidence type="ECO:0000313" key="3">
    <source>
        <dbReference type="EMBL" id="ADK84077.1"/>
    </source>
</evidence>
<evidence type="ECO:0000313" key="4">
    <source>
        <dbReference type="Proteomes" id="UP000009047"/>
    </source>
</evidence>
<proteinExistence type="predicted"/>
<dbReference type="PANTHER" id="PTHR44068:SF11">
    <property type="entry name" value="GERANYL DIPHOSPHATE 2-C-METHYLTRANSFERASE"/>
    <property type="match status" value="1"/>
</dbReference>
<dbReference type="AlphaFoldDB" id="E1QEU1"/>
<keyword evidence="4" id="KW-1185">Reference proteome</keyword>
<keyword evidence="1" id="KW-0808">Transferase</keyword>
<evidence type="ECO:0000256" key="1">
    <source>
        <dbReference type="ARBA" id="ARBA00022679"/>
    </source>
</evidence>
<dbReference type="KEGG" id="dbr:Deba_0705"/>
<dbReference type="PANTHER" id="PTHR44068">
    <property type="entry name" value="ZGC:194242"/>
    <property type="match status" value="1"/>
</dbReference>
<organism evidence="3 4">
    <name type="scientific">Desulfarculus baarsii (strain ATCC 33931 / DSM 2075 / LMG 7858 / VKM B-1802 / 2st14)</name>
    <dbReference type="NCBI Taxonomy" id="644282"/>
    <lineage>
        <taxon>Bacteria</taxon>
        <taxon>Pseudomonadati</taxon>
        <taxon>Thermodesulfobacteriota</taxon>
        <taxon>Desulfarculia</taxon>
        <taxon>Desulfarculales</taxon>
        <taxon>Desulfarculaceae</taxon>
        <taxon>Desulfarculus</taxon>
    </lineage>
</organism>
<dbReference type="GO" id="GO:0032259">
    <property type="term" value="P:methylation"/>
    <property type="evidence" value="ECO:0007669"/>
    <property type="project" value="UniProtKB-KW"/>
</dbReference>
<dbReference type="RefSeq" id="WP_013257532.1">
    <property type="nucleotide sequence ID" value="NC_014365.1"/>
</dbReference>